<evidence type="ECO:0000256" key="1">
    <source>
        <dbReference type="ARBA" id="ARBA00006930"/>
    </source>
</evidence>
<proteinExistence type="inferred from homology"/>
<dbReference type="RefSeq" id="WP_264989099.1">
    <property type="nucleotide sequence ID" value="NZ_BRZA01000002.1"/>
</dbReference>
<dbReference type="EMBL" id="BRZA01000002">
    <property type="protein sequence ID" value="GLC89367.1"/>
    <property type="molecule type" value="Genomic_DNA"/>
</dbReference>
<comment type="subunit">
    <text evidence="2">Heterodimer of SbcC and SbcD.</text>
</comment>
<evidence type="ECO:0000313" key="7">
    <source>
        <dbReference type="Proteomes" id="UP001065593"/>
    </source>
</evidence>
<name>A0ABQ5NLX2_9BACI</name>
<evidence type="ECO:0000259" key="5">
    <source>
        <dbReference type="Pfam" id="PF13476"/>
    </source>
</evidence>
<dbReference type="PANTHER" id="PTHR32114:SF2">
    <property type="entry name" value="ABC TRANSPORTER ABCH.3"/>
    <property type="match status" value="1"/>
</dbReference>
<dbReference type="SUPFAM" id="SSF52540">
    <property type="entry name" value="P-loop containing nucleoside triphosphate hydrolases"/>
    <property type="match status" value="1"/>
</dbReference>
<dbReference type="Pfam" id="PF13476">
    <property type="entry name" value="AAA_23"/>
    <property type="match status" value="1"/>
</dbReference>
<dbReference type="PANTHER" id="PTHR32114">
    <property type="entry name" value="ABC TRANSPORTER ABCH.3"/>
    <property type="match status" value="1"/>
</dbReference>
<protein>
    <recommendedName>
        <fullName evidence="3">Nuclease SbcCD subunit C</fullName>
    </recommendedName>
</protein>
<sequence length="507" mass="57524">MEIKFNQLILQNFKSHENLNVKFADLTKIFADNAKGKSSIGEAITWLLYGTDAIGGKLDPTPITYKADETTVSLLLTVDGKDLLLGRGLKKGKAQYYVNQVPSKAGEFSGVIDPLFDKDLFLSLFNPNYFFTLHWEKQRAMLLQYTTAPANKEVLKELPKPQSDKLATLVKKHSLEDLDKIHRANKTKLDKQYIAAQSRTKTLQEQLDQQAPRVPLDSLNVELSHLVKDRNAIEQVADEAQTINSRINILHSRIHALTTERDLIKDSFNQLKNEEIQDTCRVCNQTLQDEAIEAVKSDKEQRINQVKVQFQKVVDERKALEEELQSLEYVDVTEQLEKVRALQEKINPIEHEIAKHKQYKALEEQVIEAQTAEKATLESLNESIFILDAIKAFYAKEAELQAIKVEGLFENLSIKLLETVKTTGEMKPTFIVQMDGKDYLKLSLSESIRAGLELRDVLSKQSEIIAPCFVDNSESITKFKGPNGQLIIAKVVAEQELQIESEEKSND</sequence>
<evidence type="ECO:0000256" key="2">
    <source>
        <dbReference type="ARBA" id="ARBA00011322"/>
    </source>
</evidence>
<keyword evidence="4" id="KW-0175">Coiled coil</keyword>
<keyword evidence="7" id="KW-1185">Reference proteome</keyword>
<dbReference type="InterPro" id="IPR027417">
    <property type="entry name" value="P-loop_NTPase"/>
</dbReference>
<dbReference type="Gene3D" id="3.40.50.300">
    <property type="entry name" value="P-loop containing nucleotide triphosphate hydrolases"/>
    <property type="match status" value="1"/>
</dbReference>
<comment type="similarity">
    <text evidence="1">Belongs to the SMC family. SbcC subfamily.</text>
</comment>
<evidence type="ECO:0000256" key="3">
    <source>
        <dbReference type="ARBA" id="ARBA00013368"/>
    </source>
</evidence>
<gene>
    <name evidence="6" type="ORF">LYSBPC_24940</name>
</gene>
<evidence type="ECO:0000313" key="6">
    <source>
        <dbReference type="EMBL" id="GLC89367.1"/>
    </source>
</evidence>
<dbReference type="InterPro" id="IPR038729">
    <property type="entry name" value="Rad50/SbcC_AAA"/>
</dbReference>
<accession>A0ABQ5NLX2</accession>
<dbReference type="Proteomes" id="UP001065593">
    <property type="component" value="Unassembled WGS sequence"/>
</dbReference>
<organism evidence="6 7">
    <name type="scientific">Lysinibacillus piscis</name>
    <dbReference type="NCBI Taxonomy" id="2518931"/>
    <lineage>
        <taxon>Bacteria</taxon>
        <taxon>Bacillati</taxon>
        <taxon>Bacillota</taxon>
        <taxon>Bacilli</taxon>
        <taxon>Bacillales</taxon>
        <taxon>Bacillaceae</taxon>
        <taxon>Lysinibacillus</taxon>
    </lineage>
</organism>
<dbReference type="Gene3D" id="1.10.287.510">
    <property type="entry name" value="Helix hairpin bin"/>
    <property type="match status" value="1"/>
</dbReference>
<reference evidence="6" key="1">
    <citation type="submission" date="2022-08" db="EMBL/GenBank/DDBJ databases">
        <title>Draft genome sequence of Lysinibacillus sp. strain KH24.</title>
        <authorList>
            <person name="Kanbe H."/>
            <person name="Itoh H."/>
        </authorList>
    </citation>
    <scope>NUCLEOTIDE SEQUENCE</scope>
    <source>
        <strain evidence="6">KH24</strain>
    </source>
</reference>
<feature type="coiled-coil region" evidence="4">
    <location>
        <begin position="303"/>
        <end position="330"/>
    </location>
</feature>
<comment type="caution">
    <text evidence="6">The sequence shown here is derived from an EMBL/GenBank/DDBJ whole genome shotgun (WGS) entry which is preliminary data.</text>
</comment>
<evidence type="ECO:0000256" key="4">
    <source>
        <dbReference type="SAM" id="Coils"/>
    </source>
</evidence>
<feature type="domain" description="Rad50/SbcC-type AAA" evidence="5">
    <location>
        <begin position="7"/>
        <end position="244"/>
    </location>
</feature>